<feature type="transmembrane region" description="Helical" evidence="1">
    <location>
        <begin position="37"/>
        <end position="58"/>
    </location>
</feature>
<reference evidence="2 3" key="1">
    <citation type="journal article" date="2014" name="Antonie Van Leeuwenhoek">
        <title>Hyphomonas beringensis sp. nov. and Hyphomonas chukchiensis sp. nov., isolated from surface seawater of the Bering Sea and Chukchi Sea.</title>
        <authorList>
            <person name="Li C."/>
            <person name="Lai Q."/>
            <person name="Li G."/>
            <person name="Dong C."/>
            <person name="Wang J."/>
            <person name="Liao Y."/>
            <person name="Shao Z."/>
        </authorList>
    </citation>
    <scope>NUCLEOTIDE SEQUENCE [LARGE SCALE GENOMIC DNA]</scope>
    <source>
        <strain evidence="2 3">VP2</strain>
    </source>
</reference>
<dbReference type="STRING" id="1280952.HJA_17218"/>
<feature type="transmembrane region" description="Helical" evidence="1">
    <location>
        <begin position="414"/>
        <end position="433"/>
    </location>
</feature>
<dbReference type="Proteomes" id="UP000024816">
    <property type="component" value="Unassembled WGS sequence"/>
</dbReference>
<evidence type="ECO:0000313" key="2">
    <source>
        <dbReference type="EMBL" id="KCZ83297.1"/>
    </source>
</evidence>
<comment type="caution">
    <text evidence="2">The sequence shown here is derived from an EMBL/GenBank/DDBJ whole genome shotgun (WGS) entry which is preliminary data.</text>
</comment>
<proteinExistence type="predicted"/>
<dbReference type="PANTHER" id="PTHR32024:SF2">
    <property type="entry name" value="TRK SYSTEM POTASSIUM UPTAKE PROTEIN TRKG-RELATED"/>
    <property type="match status" value="1"/>
</dbReference>
<dbReference type="eggNOG" id="COG0168">
    <property type="taxonomic scope" value="Bacteria"/>
</dbReference>
<feature type="transmembrane region" description="Helical" evidence="1">
    <location>
        <begin position="440"/>
        <end position="466"/>
    </location>
</feature>
<keyword evidence="1" id="KW-0812">Transmembrane</keyword>
<dbReference type="PATRIC" id="fig|1280952.3.peg.3442"/>
<sequence>MNYASVVRILALVMLILAGSSVPAILTALAYGENEQVFAFLAMVLGISVISTSILFLTPKPSQKARPSDALGLVILWWFLAPVAACLPFVVGVQNASLLQAIHEATACLTTTGQSVIAVEGNRWPASLIVWRGTLHLLGASASIIVAASVLAALNLGGPGIHRSELFVMPETSFFDAVPKVARSVILIMVVSITLTVLALELASVSPGRAMSDAVSVWTTGLVDPAPYGRANAGAVADVILAIGLVGGAMGLAIALPLRERRFLKALTDPELRVFAVLVLIFTAMAVFSGLKVIESLGWSISALATSGLPLGSSDTWDKVPLPVFVLPALIGGSALSAAGGVKIARLIVLSRRAGMEFRQLGYRRSVLGFQFRDREMNERSVIGVWVYLIAYILSVFLVMLGFTFTGVPFESSIRLAIGCLTNSGGLVIGHVAQLDQAASILAIFSMLLGRLEILAIIPAISVSFWRG</sequence>
<keyword evidence="1" id="KW-0472">Membrane</keyword>
<gene>
    <name evidence="2" type="ORF">HJA_17218</name>
</gene>
<feature type="transmembrane region" description="Helical" evidence="1">
    <location>
        <begin position="385"/>
        <end position="408"/>
    </location>
</feature>
<name>A0A059F6L7_9PROT</name>
<dbReference type="OrthoDB" id="7629000at2"/>
<feature type="transmembrane region" description="Helical" evidence="1">
    <location>
        <begin position="70"/>
        <end position="91"/>
    </location>
</feature>
<accession>A0A059F6L7</accession>
<protein>
    <submittedName>
        <fullName evidence="2">Putative potassium uptake protein TrkH</fullName>
    </submittedName>
</protein>
<dbReference type="PANTHER" id="PTHR32024">
    <property type="entry name" value="TRK SYSTEM POTASSIUM UPTAKE PROTEIN TRKG-RELATED"/>
    <property type="match status" value="1"/>
</dbReference>
<feature type="transmembrane region" description="Helical" evidence="1">
    <location>
        <begin position="239"/>
        <end position="258"/>
    </location>
</feature>
<dbReference type="EMBL" id="ARYJ01000020">
    <property type="protein sequence ID" value="KCZ83297.1"/>
    <property type="molecule type" value="Genomic_DNA"/>
</dbReference>
<keyword evidence="3" id="KW-1185">Reference proteome</keyword>
<organism evidence="2 3">
    <name type="scientific">Hyphomonas jannaschiana VP2</name>
    <dbReference type="NCBI Taxonomy" id="1280952"/>
    <lineage>
        <taxon>Bacteria</taxon>
        <taxon>Pseudomonadati</taxon>
        <taxon>Pseudomonadota</taxon>
        <taxon>Alphaproteobacteria</taxon>
        <taxon>Hyphomonadales</taxon>
        <taxon>Hyphomonadaceae</taxon>
        <taxon>Hyphomonas</taxon>
    </lineage>
</organism>
<feature type="transmembrane region" description="Helical" evidence="1">
    <location>
        <begin position="181"/>
        <end position="203"/>
    </location>
</feature>
<feature type="transmembrane region" description="Helical" evidence="1">
    <location>
        <begin position="9"/>
        <end position="31"/>
    </location>
</feature>
<evidence type="ECO:0000313" key="3">
    <source>
        <dbReference type="Proteomes" id="UP000024816"/>
    </source>
</evidence>
<dbReference type="RefSeq" id="WP_035584898.1">
    <property type="nucleotide sequence ID" value="NZ_ARYJ01000020.1"/>
</dbReference>
<feature type="transmembrane region" description="Helical" evidence="1">
    <location>
        <begin position="270"/>
        <end position="291"/>
    </location>
</feature>
<dbReference type="AlphaFoldDB" id="A0A059F6L7"/>
<feature type="transmembrane region" description="Helical" evidence="1">
    <location>
        <begin position="137"/>
        <end position="161"/>
    </location>
</feature>
<evidence type="ECO:0000256" key="1">
    <source>
        <dbReference type="SAM" id="Phobius"/>
    </source>
</evidence>
<feature type="transmembrane region" description="Helical" evidence="1">
    <location>
        <begin position="325"/>
        <end position="349"/>
    </location>
</feature>
<keyword evidence="1" id="KW-1133">Transmembrane helix</keyword>